<dbReference type="OrthoDB" id="277888at2759"/>
<dbReference type="AlphaFoldDB" id="A0A8I6SH70"/>
<feature type="domain" description="Complex 1 LYR protein" evidence="1">
    <location>
        <begin position="8"/>
        <end position="62"/>
    </location>
</feature>
<dbReference type="InterPro" id="IPR008011">
    <property type="entry name" value="Complex1_LYR_dom"/>
</dbReference>
<protein>
    <recommendedName>
        <fullName evidence="1">Complex 1 LYR protein domain-containing protein</fullName>
    </recommendedName>
</protein>
<dbReference type="EnsemblMetazoa" id="XM_024225838.1">
    <property type="protein sequence ID" value="XP_024081606.1"/>
    <property type="gene ID" value="LOC112126544"/>
</dbReference>
<accession>A0A8I6SH70</accession>
<dbReference type="KEGG" id="clec:112126544"/>
<evidence type="ECO:0000313" key="2">
    <source>
        <dbReference type="EnsemblMetazoa" id="XP_024081606.1"/>
    </source>
</evidence>
<dbReference type="GeneID" id="112126544"/>
<keyword evidence="3" id="KW-1185">Reference proteome</keyword>
<dbReference type="Pfam" id="PF05347">
    <property type="entry name" value="Complex1_LYR"/>
    <property type="match status" value="1"/>
</dbReference>
<dbReference type="RefSeq" id="XP_024081606.1">
    <property type="nucleotide sequence ID" value="XM_024225838.1"/>
</dbReference>
<evidence type="ECO:0000313" key="3">
    <source>
        <dbReference type="Proteomes" id="UP000494040"/>
    </source>
</evidence>
<name>A0A8I6SH70_CIMLE</name>
<evidence type="ECO:0000259" key="1">
    <source>
        <dbReference type="Pfam" id="PF05347"/>
    </source>
</evidence>
<dbReference type="Proteomes" id="UP000494040">
    <property type="component" value="Unassembled WGS sequence"/>
</dbReference>
<organism evidence="2 3">
    <name type="scientific">Cimex lectularius</name>
    <name type="common">Bed bug</name>
    <name type="synonym">Acanthia lectularia</name>
    <dbReference type="NCBI Taxonomy" id="79782"/>
    <lineage>
        <taxon>Eukaryota</taxon>
        <taxon>Metazoa</taxon>
        <taxon>Ecdysozoa</taxon>
        <taxon>Arthropoda</taxon>
        <taxon>Hexapoda</taxon>
        <taxon>Insecta</taxon>
        <taxon>Pterygota</taxon>
        <taxon>Neoptera</taxon>
        <taxon>Paraneoptera</taxon>
        <taxon>Hemiptera</taxon>
        <taxon>Heteroptera</taxon>
        <taxon>Panheteroptera</taxon>
        <taxon>Cimicomorpha</taxon>
        <taxon>Cimicidae</taxon>
        <taxon>Cimex</taxon>
    </lineage>
</organism>
<dbReference type="OMA" id="DFYFASI"/>
<reference evidence="2" key="1">
    <citation type="submission" date="2022-01" db="UniProtKB">
        <authorList>
            <consortium name="EnsemblMetazoa"/>
        </authorList>
    </citation>
    <scope>IDENTIFICATION</scope>
</reference>
<sequence length="68" mass="8170">MCLPKTSEVLKLYRSLLRYGQTLQFTDKNYFKNRVTSEFKRNKVLSDEKGIKFYYERGQAVLSQKRIL</sequence>
<proteinExistence type="predicted"/>